<comment type="caution">
    <text evidence="1">The sequence shown here is derived from an EMBL/GenBank/DDBJ whole genome shotgun (WGS) entry which is preliminary data.</text>
</comment>
<evidence type="ECO:0008006" key="3">
    <source>
        <dbReference type="Google" id="ProtNLM"/>
    </source>
</evidence>
<dbReference type="Proteomes" id="UP000031180">
    <property type="component" value="Unassembled WGS sequence"/>
</dbReference>
<name>A0AB34QHA3_XANCH</name>
<reference evidence="2" key="1">
    <citation type="submission" date="2015-04" db="EMBL/GenBank/DDBJ databases">
        <title>Genome sequencing of pathogens of bean.</title>
        <authorList>
            <person name="Harrison J.W."/>
            <person name="Aritua V."/>
            <person name="Sapp M."/>
            <person name="Smith J."/>
            <person name="Studholme D.J."/>
        </authorList>
    </citation>
    <scope>NUCLEOTIDE SEQUENCE [LARGE SCALE GENOMIC DNA]</scope>
    <source>
        <strain evidence="2">NCPPB 1138</strain>
    </source>
</reference>
<sequence>MQTPRRDFAVRWDAIRSRLHACRRNTHRRRIHGNALHAQRCAMRNAFQPVFAQAGRRSQHPYTAATRLAPGSLPLRATFFNVRIGRGFISLITDQGVTEAIAGLIGRLCADDKPAHGPAICGEARVIQRGRARRDNTVRDGRIAALRVAVMHRP</sequence>
<gene>
    <name evidence="1" type="ORF">RN20_13905</name>
</gene>
<accession>A0AB34QHA3</accession>
<dbReference type="AlphaFoldDB" id="A0AB34QHA3"/>
<proteinExistence type="predicted"/>
<protein>
    <recommendedName>
        <fullName evidence="3">Transposase</fullName>
    </recommendedName>
</protein>
<evidence type="ECO:0000313" key="2">
    <source>
        <dbReference type="Proteomes" id="UP000031180"/>
    </source>
</evidence>
<dbReference type="EMBL" id="JWTI02000045">
    <property type="protein sequence ID" value="KHS36379.1"/>
    <property type="molecule type" value="Genomic_DNA"/>
</dbReference>
<evidence type="ECO:0000313" key="1">
    <source>
        <dbReference type="EMBL" id="KHS36379.1"/>
    </source>
</evidence>
<organism evidence="1 2">
    <name type="scientific">Xanthomonas campestris pv. phaseoli</name>
    <dbReference type="NCBI Taxonomy" id="317013"/>
    <lineage>
        <taxon>Bacteria</taxon>
        <taxon>Pseudomonadati</taxon>
        <taxon>Pseudomonadota</taxon>
        <taxon>Gammaproteobacteria</taxon>
        <taxon>Lysobacterales</taxon>
        <taxon>Lysobacteraceae</taxon>
        <taxon>Xanthomonas</taxon>
    </lineage>
</organism>